<dbReference type="AlphaFoldDB" id="A0A1F4UQ88"/>
<dbReference type="Gene3D" id="1.10.3810.10">
    <property type="entry name" value="Biosynthetic peptidoglycan transglycosylase-like"/>
    <property type="match status" value="1"/>
</dbReference>
<gene>
    <name evidence="20" type="ORF">A2886_00645</name>
</gene>
<dbReference type="GO" id="GO:0008658">
    <property type="term" value="F:penicillin binding"/>
    <property type="evidence" value="ECO:0007669"/>
    <property type="project" value="InterPro"/>
</dbReference>
<keyword evidence="10" id="KW-0133">Cell shape</keyword>
<evidence type="ECO:0000259" key="18">
    <source>
        <dbReference type="Pfam" id="PF00905"/>
    </source>
</evidence>
<evidence type="ECO:0000256" key="16">
    <source>
        <dbReference type="ARBA" id="ARBA00049902"/>
    </source>
</evidence>
<keyword evidence="17" id="KW-0812">Transmembrane</keyword>
<evidence type="ECO:0000256" key="11">
    <source>
        <dbReference type="ARBA" id="ARBA00022984"/>
    </source>
</evidence>
<organism evidence="20 21">
    <name type="scientific">candidate division WWE3 bacterium RIFCSPHIGHO2_01_FULL_42_13</name>
    <dbReference type="NCBI Taxonomy" id="1802617"/>
    <lineage>
        <taxon>Bacteria</taxon>
        <taxon>Katanobacteria</taxon>
    </lineage>
</organism>
<dbReference type="GO" id="GO:0008360">
    <property type="term" value="P:regulation of cell shape"/>
    <property type="evidence" value="ECO:0007669"/>
    <property type="project" value="UniProtKB-KW"/>
</dbReference>
<dbReference type="InterPro" id="IPR012338">
    <property type="entry name" value="Beta-lactam/transpept-like"/>
</dbReference>
<keyword evidence="13" id="KW-0511">Multifunctional enzyme</keyword>
<dbReference type="GO" id="GO:0030288">
    <property type="term" value="C:outer membrane-bounded periplasmic space"/>
    <property type="evidence" value="ECO:0007669"/>
    <property type="project" value="TreeGrafter"/>
</dbReference>
<dbReference type="Pfam" id="PF00905">
    <property type="entry name" value="Transpeptidase"/>
    <property type="match status" value="1"/>
</dbReference>
<comment type="similarity">
    <text evidence="2">In the C-terminal section; belongs to the transpeptidase family.</text>
</comment>
<evidence type="ECO:0000256" key="3">
    <source>
        <dbReference type="ARBA" id="ARBA00007739"/>
    </source>
</evidence>
<evidence type="ECO:0000256" key="2">
    <source>
        <dbReference type="ARBA" id="ARBA00007090"/>
    </source>
</evidence>
<dbReference type="GO" id="GO:0008955">
    <property type="term" value="F:peptidoglycan glycosyltransferase activity"/>
    <property type="evidence" value="ECO:0007669"/>
    <property type="project" value="UniProtKB-EC"/>
</dbReference>
<sequence>MNFKKLLNSSIAALIGIVIFVGRSVLLPFEKIVRFSAKIKLKPKRFPKLKFKFPKIKSPIRKLRLNSNLKPISKKIRKFYKKLIPHVLKIAVFAVEAVKKLQPQFTNLVKELKKGKKSKIVRKVRKTLKGSRYAPFVLGIIFSLLFIYTPFRVYIWYRELPRPELLSQVNHKSTRILDRQGHLLYEIYVDKNYDPVSLDKIPQHVIQATLAIEDRGFYSHIGVDFRAMLRAAWNNLFNGGLQGGSTITQQLVKNVLLDPERTISRKTKEIVVALMAEQAYTKDEILEMYLNNISYGGTAWGIQSASQKFFGKNVEDLNLAEAAFLAGLPSSPSSFSPFTGNVRASKQRQTQVLEQMVELGYASRADVDLALAETLNFSPQTEYIRAPHFVNFIRDQLEHEYGTRLVNLGGLTITTTLDLDLQNKVQDIVTSEVVNNSYLNFSNGAALVLDSRNGEVLSYVGSTDFFSDTIDGEVDIITAFRQPGSSIKPLTYALALENGFTPATVIEDEKITFSFPGSAPYTPVNYDGRYHGKVTLRQALANSYNIPAVKVANTLGPDKIVEFGKKLGFQRWEVDGSYGISITLGGKEIRLLDLANLYATFARSGEYKKVEPILSIKDANGYEIYNAESEGRGLISKGVSYLISNILSDNNARSAAFGPNSTLVIPGHQVAVKTGTTDSKRDNWTFGYTPSFTVGTWVGNNDNTPMNPILSSGLSGASPIWNKIMLVLLEGKPNEPFEAPSNVFVKVDPECDNRSEVFVKGSAPAHLCDPSDDNKKDDNDD</sequence>
<dbReference type="Proteomes" id="UP000176608">
    <property type="component" value="Unassembled WGS sequence"/>
</dbReference>
<proteinExistence type="inferred from homology"/>
<evidence type="ECO:0000256" key="6">
    <source>
        <dbReference type="ARBA" id="ARBA00022670"/>
    </source>
</evidence>
<evidence type="ECO:0000256" key="8">
    <source>
        <dbReference type="ARBA" id="ARBA00022679"/>
    </source>
</evidence>
<comment type="subcellular location">
    <subcellularLocation>
        <location evidence="1">Cell membrane</location>
    </subcellularLocation>
</comment>
<feature type="transmembrane region" description="Helical" evidence="17">
    <location>
        <begin position="6"/>
        <end position="26"/>
    </location>
</feature>
<keyword evidence="4" id="KW-1003">Cell membrane</keyword>
<reference evidence="20 21" key="1">
    <citation type="journal article" date="2016" name="Nat. Commun.">
        <title>Thousands of microbial genomes shed light on interconnected biogeochemical processes in an aquifer system.</title>
        <authorList>
            <person name="Anantharaman K."/>
            <person name="Brown C.T."/>
            <person name="Hug L.A."/>
            <person name="Sharon I."/>
            <person name="Castelle C.J."/>
            <person name="Probst A.J."/>
            <person name="Thomas B.C."/>
            <person name="Singh A."/>
            <person name="Wilkins M.J."/>
            <person name="Karaoz U."/>
            <person name="Brodie E.L."/>
            <person name="Williams K.H."/>
            <person name="Hubbard S.S."/>
            <person name="Banfield J.F."/>
        </authorList>
    </citation>
    <scope>NUCLEOTIDE SEQUENCE [LARGE SCALE GENOMIC DNA]</scope>
</reference>
<comment type="similarity">
    <text evidence="3">In the N-terminal section; belongs to the glycosyltransferase 51 family.</text>
</comment>
<keyword evidence="5" id="KW-0121">Carboxypeptidase</keyword>
<dbReference type="STRING" id="1802617.A2886_00645"/>
<evidence type="ECO:0000313" key="21">
    <source>
        <dbReference type="Proteomes" id="UP000176608"/>
    </source>
</evidence>
<name>A0A1F4UQ88_UNCKA</name>
<keyword evidence="7" id="KW-0328">Glycosyltransferase</keyword>
<dbReference type="GO" id="GO:0009252">
    <property type="term" value="P:peptidoglycan biosynthetic process"/>
    <property type="evidence" value="ECO:0007669"/>
    <property type="project" value="UniProtKB-KW"/>
</dbReference>
<evidence type="ECO:0000256" key="9">
    <source>
        <dbReference type="ARBA" id="ARBA00022801"/>
    </source>
</evidence>
<feature type="domain" description="Glycosyl transferase family 51" evidence="19">
    <location>
        <begin position="181"/>
        <end position="356"/>
    </location>
</feature>
<dbReference type="SUPFAM" id="SSF56601">
    <property type="entry name" value="beta-lactamase/transpeptidase-like"/>
    <property type="match status" value="1"/>
</dbReference>
<dbReference type="FunFam" id="1.10.3810.10:FF:000001">
    <property type="entry name" value="Penicillin-binding protein 1A"/>
    <property type="match status" value="1"/>
</dbReference>
<dbReference type="InterPro" id="IPR001264">
    <property type="entry name" value="Glyco_trans_51"/>
</dbReference>
<evidence type="ECO:0000313" key="20">
    <source>
        <dbReference type="EMBL" id="OGC47141.1"/>
    </source>
</evidence>
<dbReference type="PANTHER" id="PTHR32282">
    <property type="entry name" value="BINDING PROTEIN TRANSPEPTIDASE, PUTATIVE-RELATED"/>
    <property type="match status" value="1"/>
</dbReference>
<keyword evidence="17" id="KW-1133">Transmembrane helix</keyword>
<evidence type="ECO:0000256" key="4">
    <source>
        <dbReference type="ARBA" id="ARBA00022475"/>
    </source>
</evidence>
<dbReference type="InterPro" id="IPR050396">
    <property type="entry name" value="Glycosyltr_51/Transpeptidase"/>
</dbReference>
<dbReference type="GO" id="GO:0006508">
    <property type="term" value="P:proteolysis"/>
    <property type="evidence" value="ECO:0007669"/>
    <property type="project" value="UniProtKB-KW"/>
</dbReference>
<evidence type="ECO:0000256" key="10">
    <source>
        <dbReference type="ARBA" id="ARBA00022960"/>
    </source>
</evidence>
<dbReference type="SUPFAM" id="SSF53955">
    <property type="entry name" value="Lysozyme-like"/>
    <property type="match status" value="1"/>
</dbReference>
<dbReference type="PANTHER" id="PTHR32282:SF11">
    <property type="entry name" value="PENICILLIN-BINDING PROTEIN 1B"/>
    <property type="match status" value="1"/>
</dbReference>
<evidence type="ECO:0000256" key="7">
    <source>
        <dbReference type="ARBA" id="ARBA00022676"/>
    </source>
</evidence>
<dbReference type="GO" id="GO:0005886">
    <property type="term" value="C:plasma membrane"/>
    <property type="evidence" value="ECO:0007669"/>
    <property type="project" value="UniProtKB-SubCell"/>
</dbReference>
<evidence type="ECO:0000256" key="13">
    <source>
        <dbReference type="ARBA" id="ARBA00023268"/>
    </source>
</evidence>
<dbReference type="InterPro" id="IPR023346">
    <property type="entry name" value="Lysozyme-like_dom_sf"/>
</dbReference>
<dbReference type="GO" id="GO:0071555">
    <property type="term" value="P:cell wall organization"/>
    <property type="evidence" value="ECO:0007669"/>
    <property type="project" value="UniProtKB-KW"/>
</dbReference>
<evidence type="ECO:0000256" key="1">
    <source>
        <dbReference type="ARBA" id="ARBA00004236"/>
    </source>
</evidence>
<keyword evidence="11" id="KW-0573">Peptidoglycan synthesis</keyword>
<evidence type="ECO:0000256" key="14">
    <source>
        <dbReference type="ARBA" id="ARBA00023316"/>
    </source>
</evidence>
<keyword evidence="6" id="KW-0645">Protease</keyword>
<comment type="catalytic activity">
    <reaction evidence="15">
        <text>Preferential cleavage: (Ac)2-L-Lys-D-Ala-|-D-Ala. Also transpeptidation of peptidyl-alanyl moieties that are N-acyl substituents of D-alanine.</text>
        <dbReference type="EC" id="3.4.16.4"/>
    </reaction>
</comment>
<keyword evidence="12 17" id="KW-0472">Membrane</keyword>
<evidence type="ECO:0000256" key="5">
    <source>
        <dbReference type="ARBA" id="ARBA00022645"/>
    </source>
</evidence>
<feature type="transmembrane region" description="Helical" evidence="17">
    <location>
        <begin position="133"/>
        <end position="157"/>
    </location>
</feature>
<keyword evidence="14" id="KW-0961">Cell wall biogenesis/degradation</keyword>
<dbReference type="Gene3D" id="3.40.710.10">
    <property type="entry name" value="DD-peptidase/beta-lactamase superfamily"/>
    <property type="match status" value="1"/>
</dbReference>
<evidence type="ECO:0000256" key="17">
    <source>
        <dbReference type="SAM" id="Phobius"/>
    </source>
</evidence>
<evidence type="ECO:0000256" key="12">
    <source>
        <dbReference type="ARBA" id="ARBA00023136"/>
    </source>
</evidence>
<accession>A0A1F4UQ88</accession>
<keyword evidence="9" id="KW-0378">Hydrolase</keyword>
<feature type="domain" description="Penicillin-binding protein transpeptidase" evidence="18">
    <location>
        <begin position="444"/>
        <end position="725"/>
    </location>
</feature>
<comment type="caution">
    <text evidence="20">The sequence shown here is derived from an EMBL/GenBank/DDBJ whole genome shotgun (WGS) entry which is preliminary data.</text>
</comment>
<dbReference type="EMBL" id="MEVA01000016">
    <property type="protein sequence ID" value="OGC47141.1"/>
    <property type="molecule type" value="Genomic_DNA"/>
</dbReference>
<dbReference type="InterPro" id="IPR001460">
    <property type="entry name" value="PCN-bd_Tpept"/>
</dbReference>
<protein>
    <submittedName>
        <fullName evidence="20">Uncharacterized protein</fullName>
    </submittedName>
</protein>
<evidence type="ECO:0000259" key="19">
    <source>
        <dbReference type="Pfam" id="PF00912"/>
    </source>
</evidence>
<comment type="catalytic activity">
    <reaction evidence="16">
        <text>[GlcNAc-(1-&gt;4)-Mur2Ac(oyl-L-Ala-gamma-D-Glu-L-Lys-D-Ala-D-Ala)](n)-di-trans,octa-cis-undecaprenyl diphosphate + beta-D-GlcNAc-(1-&gt;4)-Mur2Ac(oyl-L-Ala-gamma-D-Glu-L-Lys-D-Ala-D-Ala)-di-trans,octa-cis-undecaprenyl diphosphate = [GlcNAc-(1-&gt;4)-Mur2Ac(oyl-L-Ala-gamma-D-Glu-L-Lys-D-Ala-D-Ala)](n+1)-di-trans,octa-cis-undecaprenyl diphosphate + di-trans,octa-cis-undecaprenyl diphosphate + H(+)</text>
        <dbReference type="Rhea" id="RHEA:23708"/>
        <dbReference type="Rhea" id="RHEA-COMP:9602"/>
        <dbReference type="Rhea" id="RHEA-COMP:9603"/>
        <dbReference type="ChEBI" id="CHEBI:15378"/>
        <dbReference type="ChEBI" id="CHEBI:58405"/>
        <dbReference type="ChEBI" id="CHEBI:60033"/>
        <dbReference type="ChEBI" id="CHEBI:78435"/>
        <dbReference type="EC" id="2.4.99.28"/>
    </reaction>
</comment>
<dbReference type="InterPro" id="IPR036950">
    <property type="entry name" value="PBP_transglycosylase"/>
</dbReference>
<evidence type="ECO:0000256" key="15">
    <source>
        <dbReference type="ARBA" id="ARBA00034000"/>
    </source>
</evidence>
<dbReference type="Pfam" id="PF00912">
    <property type="entry name" value="Transgly"/>
    <property type="match status" value="1"/>
</dbReference>
<dbReference type="GO" id="GO:0009002">
    <property type="term" value="F:serine-type D-Ala-D-Ala carboxypeptidase activity"/>
    <property type="evidence" value="ECO:0007669"/>
    <property type="project" value="UniProtKB-EC"/>
</dbReference>
<keyword evidence="8" id="KW-0808">Transferase</keyword>